<dbReference type="PANTHER" id="PTHR37750">
    <property type="entry name" value="COX19-LIKE CHCH FAMILY PROTEIN"/>
    <property type="match status" value="1"/>
</dbReference>
<name>A0A7J6E8K7_CANSA</name>
<evidence type="ECO:0000313" key="1">
    <source>
        <dbReference type="EMBL" id="KAF4354778.1"/>
    </source>
</evidence>
<dbReference type="Proteomes" id="UP000525078">
    <property type="component" value="Unassembled WGS sequence"/>
</dbReference>
<dbReference type="EMBL" id="JAATIP010000275">
    <property type="protein sequence ID" value="KAF4354778.1"/>
    <property type="molecule type" value="Genomic_DNA"/>
</dbReference>
<dbReference type="AlphaFoldDB" id="A0A7J6E8K7"/>
<dbReference type="PROSITE" id="PS51808">
    <property type="entry name" value="CHCH"/>
    <property type="match status" value="1"/>
</dbReference>
<accession>A0A7J6E8K7</accession>
<proteinExistence type="predicted"/>
<dbReference type="PANTHER" id="PTHR37750:SF1">
    <property type="entry name" value="COX19-LIKE CHCH FAMILY PROTEIN"/>
    <property type="match status" value="1"/>
</dbReference>
<organism evidence="1 2">
    <name type="scientific">Cannabis sativa</name>
    <name type="common">Hemp</name>
    <name type="synonym">Marijuana</name>
    <dbReference type="NCBI Taxonomy" id="3483"/>
    <lineage>
        <taxon>Eukaryota</taxon>
        <taxon>Viridiplantae</taxon>
        <taxon>Streptophyta</taxon>
        <taxon>Embryophyta</taxon>
        <taxon>Tracheophyta</taxon>
        <taxon>Spermatophyta</taxon>
        <taxon>Magnoliopsida</taxon>
        <taxon>eudicotyledons</taxon>
        <taxon>Gunneridae</taxon>
        <taxon>Pentapetalae</taxon>
        <taxon>rosids</taxon>
        <taxon>fabids</taxon>
        <taxon>Rosales</taxon>
        <taxon>Cannabaceae</taxon>
        <taxon>Cannabis</taxon>
    </lineage>
</organism>
<dbReference type="InterPro" id="IPR009069">
    <property type="entry name" value="Cys_alpha_HP_mot_SF"/>
</dbReference>
<evidence type="ECO:0000313" key="2">
    <source>
        <dbReference type="Proteomes" id="UP000525078"/>
    </source>
</evidence>
<protein>
    <recommendedName>
        <fullName evidence="3">Cysteine alpha-hairpin motif superfamily</fullName>
    </recommendedName>
</protein>
<reference evidence="1 2" key="1">
    <citation type="journal article" date="2020" name="bioRxiv">
        <title>Sequence and annotation of 42 cannabis genomes reveals extensive copy number variation in cannabinoid synthesis and pathogen resistance genes.</title>
        <authorList>
            <person name="Mckernan K.J."/>
            <person name="Helbert Y."/>
            <person name="Kane L.T."/>
            <person name="Ebling H."/>
            <person name="Zhang L."/>
            <person name="Liu B."/>
            <person name="Eaton Z."/>
            <person name="Mclaughlin S."/>
            <person name="Kingan S."/>
            <person name="Baybayan P."/>
            <person name="Concepcion G."/>
            <person name="Jordan M."/>
            <person name="Riva A."/>
            <person name="Barbazuk W."/>
            <person name="Harkins T."/>
        </authorList>
    </citation>
    <scope>NUCLEOTIDE SEQUENCE [LARGE SCALE GENOMIC DNA]</scope>
    <source>
        <strain evidence="2">cv. Jamaican Lion 4</strain>
        <tissue evidence="1">Leaf</tissue>
    </source>
</reference>
<gene>
    <name evidence="1" type="ORF">F8388_017982</name>
</gene>
<evidence type="ECO:0008006" key="3">
    <source>
        <dbReference type="Google" id="ProtNLM"/>
    </source>
</evidence>
<comment type="caution">
    <text evidence="1">The sequence shown here is derived from an EMBL/GenBank/DDBJ whole genome shotgun (WGS) entry which is preliminary data.</text>
</comment>
<sequence length="128" mass="14456">MCFAGCLGKSKNNSLKRENTNCVKRLLFFPRTKQSVKEKIIIQRFKRGFIKTNPNSENPMEQSPASASDAQPVCAQEALDLLNCVTQSPYDQDKCIRLLNSLRDCVLTKKVKKFSIADQEAKPSDKKT</sequence>
<dbReference type="SUPFAM" id="SSF47072">
    <property type="entry name" value="Cysteine alpha-hairpin motif"/>
    <property type="match status" value="1"/>
</dbReference>